<feature type="compositionally biased region" description="Basic and acidic residues" evidence="1">
    <location>
        <begin position="21"/>
        <end position="36"/>
    </location>
</feature>
<dbReference type="Proteomes" id="UP001597114">
    <property type="component" value="Unassembled WGS sequence"/>
</dbReference>
<keyword evidence="3" id="KW-1185">Reference proteome</keyword>
<gene>
    <name evidence="2" type="ORF">ACFSJD_19995</name>
</gene>
<feature type="region of interest" description="Disordered" evidence="1">
    <location>
        <begin position="1"/>
        <end position="43"/>
    </location>
</feature>
<evidence type="ECO:0000313" key="2">
    <source>
        <dbReference type="EMBL" id="MFD1519788.1"/>
    </source>
</evidence>
<name>A0ABW4EW05_9PSEU</name>
<reference evidence="3" key="1">
    <citation type="journal article" date="2019" name="Int. J. Syst. Evol. Microbiol.">
        <title>The Global Catalogue of Microorganisms (GCM) 10K type strain sequencing project: providing services to taxonomists for standard genome sequencing and annotation.</title>
        <authorList>
            <consortium name="The Broad Institute Genomics Platform"/>
            <consortium name="The Broad Institute Genome Sequencing Center for Infectious Disease"/>
            <person name="Wu L."/>
            <person name="Ma J."/>
        </authorList>
    </citation>
    <scope>NUCLEOTIDE SEQUENCE [LARGE SCALE GENOMIC DNA]</scope>
    <source>
        <strain evidence="3">CCM 7043</strain>
    </source>
</reference>
<dbReference type="EMBL" id="JBHUCO010000019">
    <property type="protein sequence ID" value="MFD1519788.1"/>
    <property type="molecule type" value="Genomic_DNA"/>
</dbReference>
<protein>
    <submittedName>
        <fullName evidence="2">Uncharacterized protein</fullName>
    </submittedName>
</protein>
<dbReference type="RefSeq" id="WP_344717877.1">
    <property type="nucleotide sequence ID" value="NZ_BAAAUS010000001.1"/>
</dbReference>
<proteinExistence type="predicted"/>
<evidence type="ECO:0000256" key="1">
    <source>
        <dbReference type="SAM" id="MobiDB-lite"/>
    </source>
</evidence>
<accession>A0ABW4EW05</accession>
<sequence>MCDPYSSWSGAPKHWIVVPEQRQESPELASDARPEAPQHSGRRGELATFAMAAILLALGAPDSSATDLDAPTPPAPAPAP</sequence>
<evidence type="ECO:0000313" key="3">
    <source>
        <dbReference type="Proteomes" id="UP001597114"/>
    </source>
</evidence>
<organism evidence="2 3">
    <name type="scientific">Pseudonocardia yunnanensis</name>
    <dbReference type="NCBI Taxonomy" id="58107"/>
    <lineage>
        <taxon>Bacteria</taxon>
        <taxon>Bacillati</taxon>
        <taxon>Actinomycetota</taxon>
        <taxon>Actinomycetes</taxon>
        <taxon>Pseudonocardiales</taxon>
        <taxon>Pseudonocardiaceae</taxon>
        <taxon>Pseudonocardia</taxon>
    </lineage>
</organism>
<comment type="caution">
    <text evidence="2">The sequence shown here is derived from an EMBL/GenBank/DDBJ whole genome shotgun (WGS) entry which is preliminary data.</text>
</comment>